<evidence type="ECO:0000313" key="2">
    <source>
        <dbReference type="Proteomes" id="UP000618754"/>
    </source>
</evidence>
<organism evidence="1 2">
    <name type="scientific">Mucilaginibacter rigui</name>
    <dbReference type="NCBI Taxonomy" id="534635"/>
    <lineage>
        <taxon>Bacteria</taxon>
        <taxon>Pseudomonadati</taxon>
        <taxon>Bacteroidota</taxon>
        <taxon>Sphingobacteriia</taxon>
        <taxon>Sphingobacteriales</taxon>
        <taxon>Sphingobacteriaceae</taxon>
        <taxon>Mucilaginibacter</taxon>
    </lineage>
</organism>
<protein>
    <submittedName>
        <fullName evidence="1">Uncharacterized protein</fullName>
    </submittedName>
</protein>
<name>A0ABR7X604_9SPHI</name>
<sequence length="110" mass="12640">MKQQRTIVFKDTETRVINELRRNGFCKNYALASDQSVVCLDDGKCFKSDQVKMTLVDHSFNIASKLSFLLFIVEAQNGDKGLIKLPLNDIKSERNRKTVSNSFDDFWMAL</sequence>
<dbReference type="RefSeq" id="WP_191175784.1">
    <property type="nucleotide sequence ID" value="NZ_JACWMW010000002.1"/>
</dbReference>
<proteinExistence type="predicted"/>
<evidence type="ECO:0000313" key="1">
    <source>
        <dbReference type="EMBL" id="MBD1385936.1"/>
    </source>
</evidence>
<gene>
    <name evidence="1" type="ORF">IDJ75_11645</name>
</gene>
<accession>A0ABR7X604</accession>
<dbReference type="Proteomes" id="UP000618754">
    <property type="component" value="Unassembled WGS sequence"/>
</dbReference>
<dbReference type="EMBL" id="JACWMW010000002">
    <property type="protein sequence ID" value="MBD1385936.1"/>
    <property type="molecule type" value="Genomic_DNA"/>
</dbReference>
<comment type="caution">
    <text evidence="1">The sequence shown here is derived from an EMBL/GenBank/DDBJ whole genome shotgun (WGS) entry which is preliminary data.</text>
</comment>
<reference evidence="1 2" key="1">
    <citation type="submission" date="2020-09" db="EMBL/GenBank/DDBJ databases">
        <title>Novel species of Mucilaginibacter isolated from a glacier on the Tibetan Plateau.</title>
        <authorList>
            <person name="Liu Q."/>
            <person name="Xin Y.-H."/>
        </authorList>
    </citation>
    <scope>NUCLEOTIDE SEQUENCE [LARGE SCALE GENOMIC DNA]</scope>
    <source>
        <strain evidence="1 2">CGMCC 1.13878</strain>
    </source>
</reference>
<keyword evidence="2" id="KW-1185">Reference proteome</keyword>